<dbReference type="NCBIfam" id="TIGR00697">
    <property type="entry name" value="queuosine precursor transporter"/>
    <property type="match status" value="1"/>
</dbReference>
<dbReference type="InterPro" id="IPR003744">
    <property type="entry name" value="YhhQ"/>
</dbReference>
<dbReference type="PANTHER" id="PTHR34300">
    <property type="entry name" value="QUEUOSINE PRECURSOR TRANSPORTER-RELATED"/>
    <property type="match status" value="1"/>
</dbReference>
<keyword evidence="1" id="KW-0812">Transmembrane</keyword>
<dbReference type="eggNOG" id="COG1738">
    <property type="taxonomic scope" value="Bacteria"/>
</dbReference>
<protein>
    <recommendedName>
        <fullName evidence="1">Probable queuosine precursor transporter</fullName>
        <shortName evidence="1">Q precursor transporter</shortName>
    </recommendedName>
</protein>
<keyword evidence="1" id="KW-0997">Cell inner membrane</keyword>
<feature type="transmembrane region" description="Helical" evidence="1">
    <location>
        <begin position="105"/>
        <end position="125"/>
    </location>
</feature>
<feature type="transmembrane region" description="Helical" evidence="1">
    <location>
        <begin position="12"/>
        <end position="33"/>
    </location>
</feature>
<accession>A0A0W0YM77</accession>
<comment type="subcellular location">
    <subcellularLocation>
        <location evidence="1">Cell inner membrane</location>
        <topology evidence="1">Multi-pass membrane protein</topology>
    </subcellularLocation>
</comment>
<sequence length="213" mass="23699">MNNNKVKVNSVWILSACHIFLIMLSNVLVQYPFDILGCHTTWGAFTYPAIFILTDLTTRIANASKARQIILISMFPGLIFSYLVASSIEAGNNLNFSTILVLHPMPLRIAVACFIAYAAGQLLDISVFQRYRNQSSWWLAPALSTTIGNIVDTVLFFAIAFYHCSNPFLSQHWPEIAMVDIFFKITISLIAFVPLYGLVLNAVGIKGINKSMA</sequence>
<evidence type="ECO:0000313" key="3">
    <source>
        <dbReference type="Proteomes" id="UP000054600"/>
    </source>
</evidence>
<feature type="transmembrane region" description="Helical" evidence="1">
    <location>
        <begin position="69"/>
        <end position="85"/>
    </location>
</feature>
<keyword evidence="3" id="KW-1185">Reference proteome</keyword>
<gene>
    <name evidence="2" type="ORF">Lsha_2535</name>
</gene>
<comment type="caution">
    <text evidence="2">The sequence shown here is derived from an EMBL/GenBank/DDBJ whole genome shotgun (WGS) entry which is preliminary data.</text>
</comment>
<dbReference type="RefSeq" id="WP_018576739.1">
    <property type="nucleotide sequence ID" value="NZ_KB892391.1"/>
</dbReference>
<dbReference type="HAMAP" id="MF_02088">
    <property type="entry name" value="Q_prec_transport"/>
    <property type="match status" value="1"/>
</dbReference>
<dbReference type="Pfam" id="PF02592">
    <property type="entry name" value="Vut_1"/>
    <property type="match status" value="1"/>
</dbReference>
<feature type="transmembrane region" description="Helical" evidence="1">
    <location>
        <begin position="39"/>
        <end position="57"/>
    </location>
</feature>
<organism evidence="2 3">
    <name type="scientific">Legionella shakespearei DSM 23087</name>
    <dbReference type="NCBI Taxonomy" id="1122169"/>
    <lineage>
        <taxon>Bacteria</taxon>
        <taxon>Pseudomonadati</taxon>
        <taxon>Pseudomonadota</taxon>
        <taxon>Gammaproteobacteria</taxon>
        <taxon>Legionellales</taxon>
        <taxon>Legionellaceae</taxon>
        <taxon>Legionella</taxon>
    </lineage>
</organism>
<comment type="similarity">
    <text evidence="1">Belongs to the vitamin uptake transporter (VUT/ECF) (TC 2.A.88) family. Q precursor transporter subfamily.</text>
</comment>
<dbReference type="STRING" id="1122169.Lsha_2535"/>
<name>A0A0W0YM77_9GAMM</name>
<comment type="function">
    <text evidence="1">Involved in the import of queuosine (Q) precursors, required for Q precursor salvage.</text>
</comment>
<dbReference type="GO" id="GO:0022857">
    <property type="term" value="F:transmembrane transporter activity"/>
    <property type="evidence" value="ECO:0007669"/>
    <property type="project" value="UniProtKB-UniRule"/>
</dbReference>
<dbReference type="AlphaFoldDB" id="A0A0W0YM77"/>
<proteinExistence type="inferred from homology"/>
<dbReference type="EMBL" id="LNYW01000066">
    <property type="protein sequence ID" value="KTD57694.1"/>
    <property type="molecule type" value="Genomic_DNA"/>
</dbReference>
<dbReference type="GO" id="GO:0005886">
    <property type="term" value="C:plasma membrane"/>
    <property type="evidence" value="ECO:0007669"/>
    <property type="project" value="UniProtKB-SubCell"/>
</dbReference>
<keyword evidence="1" id="KW-1003">Cell membrane</keyword>
<feature type="transmembrane region" description="Helical" evidence="1">
    <location>
        <begin position="181"/>
        <end position="203"/>
    </location>
</feature>
<dbReference type="PATRIC" id="fig|1122169.6.peg.2926"/>
<keyword evidence="1" id="KW-0472">Membrane</keyword>
<reference evidence="2 3" key="1">
    <citation type="submission" date="2015-11" db="EMBL/GenBank/DDBJ databases">
        <title>Genomic analysis of 38 Legionella species identifies large and diverse effector repertoires.</title>
        <authorList>
            <person name="Burstein D."/>
            <person name="Amaro F."/>
            <person name="Zusman T."/>
            <person name="Lifshitz Z."/>
            <person name="Cohen O."/>
            <person name="Gilbert J.A."/>
            <person name="Pupko T."/>
            <person name="Shuman H.A."/>
            <person name="Segal G."/>
        </authorList>
    </citation>
    <scope>NUCLEOTIDE SEQUENCE [LARGE SCALE GENOMIC DNA]</scope>
    <source>
        <strain evidence="2 3">ATCC 49655</strain>
    </source>
</reference>
<dbReference type="OrthoDB" id="7065604at2"/>
<keyword evidence="1" id="KW-1133">Transmembrane helix</keyword>
<feature type="transmembrane region" description="Helical" evidence="1">
    <location>
        <begin position="137"/>
        <end position="161"/>
    </location>
</feature>
<evidence type="ECO:0000313" key="2">
    <source>
        <dbReference type="EMBL" id="KTD57694.1"/>
    </source>
</evidence>
<dbReference type="PANTHER" id="PTHR34300:SF1">
    <property type="entry name" value="QUEUOSINE PRECURSOR TRANSPORTER"/>
    <property type="match status" value="1"/>
</dbReference>
<dbReference type="Proteomes" id="UP000054600">
    <property type="component" value="Unassembled WGS sequence"/>
</dbReference>
<evidence type="ECO:0000256" key="1">
    <source>
        <dbReference type="HAMAP-Rule" id="MF_02088"/>
    </source>
</evidence>
<dbReference type="NCBIfam" id="NF008406">
    <property type="entry name" value="PRK11212.1"/>
    <property type="match status" value="1"/>
</dbReference>
<keyword evidence="1" id="KW-0813">Transport</keyword>